<evidence type="ECO:0000313" key="2">
    <source>
        <dbReference type="Proteomes" id="UP001054837"/>
    </source>
</evidence>
<dbReference type="Proteomes" id="UP001054837">
    <property type="component" value="Unassembled WGS sequence"/>
</dbReference>
<accession>A0AAV4RLX0</accession>
<proteinExistence type="predicted"/>
<evidence type="ECO:0000313" key="1">
    <source>
        <dbReference type="EMBL" id="GIY21147.1"/>
    </source>
</evidence>
<sequence length="114" mass="13801">MTSEIYTPITFRKLECEELWRYFYNGFRHNFRLRIEENFLMMVLLCQKADVTNEFFFSLLSVLIENSPHTANKRQSGKKSSYSKLSEKCFWQRTWFFLRKSLPVSLPENSPIRK</sequence>
<protein>
    <recommendedName>
        <fullName evidence="3">Maturase K</fullName>
    </recommendedName>
</protein>
<dbReference type="AlphaFoldDB" id="A0AAV4RLX0"/>
<gene>
    <name evidence="1" type="ORF">CDAR_223531</name>
</gene>
<dbReference type="EMBL" id="BPLQ01006250">
    <property type="protein sequence ID" value="GIY21147.1"/>
    <property type="molecule type" value="Genomic_DNA"/>
</dbReference>
<evidence type="ECO:0008006" key="3">
    <source>
        <dbReference type="Google" id="ProtNLM"/>
    </source>
</evidence>
<reference evidence="1 2" key="1">
    <citation type="submission" date="2021-06" db="EMBL/GenBank/DDBJ databases">
        <title>Caerostris darwini draft genome.</title>
        <authorList>
            <person name="Kono N."/>
            <person name="Arakawa K."/>
        </authorList>
    </citation>
    <scope>NUCLEOTIDE SEQUENCE [LARGE SCALE GENOMIC DNA]</scope>
</reference>
<comment type="caution">
    <text evidence="1">The sequence shown here is derived from an EMBL/GenBank/DDBJ whole genome shotgun (WGS) entry which is preliminary data.</text>
</comment>
<organism evidence="1 2">
    <name type="scientific">Caerostris darwini</name>
    <dbReference type="NCBI Taxonomy" id="1538125"/>
    <lineage>
        <taxon>Eukaryota</taxon>
        <taxon>Metazoa</taxon>
        <taxon>Ecdysozoa</taxon>
        <taxon>Arthropoda</taxon>
        <taxon>Chelicerata</taxon>
        <taxon>Arachnida</taxon>
        <taxon>Araneae</taxon>
        <taxon>Araneomorphae</taxon>
        <taxon>Entelegynae</taxon>
        <taxon>Araneoidea</taxon>
        <taxon>Araneidae</taxon>
        <taxon>Caerostris</taxon>
    </lineage>
</organism>
<name>A0AAV4RLX0_9ARAC</name>
<keyword evidence="2" id="KW-1185">Reference proteome</keyword>